<sequence>GQVRYSVPEEAKAGTVVGRLAQDLGLEAGEAEARRLRLVAQGRRASVEVSGASGALVVSSRLDREELCGKSAPCALRLEVLVERPLRVFHVELEVTDINDNAPIFRVTEEGLNIAELTTLPGSRFPLEGASDADIGANAQLTYRLSPSEHFSLGHQENNEQSATLSLVLTKSLDRETIPVHRLVLTATDGGRPSLTGTMELVISVLDANDNAPQFNQSVYKVKLLEGSELGTRLITLSATDVDEGINSDIIYLYGRHVTEEVKEMFSIDENKGEIILQGKLDYEEMDSYEITVEARDKGSPPLSGHCKVLVEVLDVNDNAPEVSVTSLSVPVPEDASVGTVVALLSVSDRDSGANGRVRCWVWPASPFGLEATFSGSYSLVLREALDRERVSEYEVEVRAEDGGAPPLRARRGVRVPVSDVNDNAPAFAQAVYTVLARENNAAGAELARLWARDPDEAGNGRVSYSVAEGGVGGGWRPASSYVSVDAESGRLWALQPLDFEELQVLQFEVRAVDAGEPPLCGNATVQLFVLDENDNAPALLPPAGSGPEAGGVAAEAAAALGSESGTLWAWAAWGAPAGQVVAKIRAVDADSGYNAWLRYELWEPRGKGPFRVGLYSGEVSTARALDEADGPRQRLVIVVRDHGEPARSATATLSVSLLEAAETALAAGAGSSSSRSAAGAESGSGAASAATNVWLVVAICAVSSLFLLAVVLYGASRW</sequence>
<dbReference type="InterPro" id="IPR020894">
    <property type="entry name" value="Cadherin_CS"/>
</dbReference>
<evidence type="ECO:0000256" key="6">
    <source>
        <dbReference type="ARBA" id="ARBA00022837"/>
    </source>
</evidence>
<keyword evidence="15" id="KW-1185">Reference proteome</keyword>
<evidence type="ECO:0000256" key="4">
    <source>
        <dbReference type="ARBA" id="ARBA00022729"/>
    </source>
</evidence>
<evidence type="ECO:0000256" key="9">
    <source>
        <dbReference type="ARBA" id="ARBA00023136"/>
    </source>
</evidence>
<name>A0A7K6H1E1_9PASS</name>
<dbReference type="PRINTS" id="PR00205">
    <property type="entry name" value="CADHERIN"/>
</dbReference>
<keyword evidence="2" id="KW-1003">Cell membrane</keyword>
<feature type="domain" description="Cadherin" evidence="13">
    <location>
        <begin position="324"/>
        <end position="428"/>
    </location>
</feature>
<evidence type="ECO:0000256" key="11">
    <source>
        <dbReference type="PROSITE-ProRule" id="PRU00043"/>
    </source>
</evidence>
<dbReference type="PROSITE" id="PS50268">
    <property type="entry name" value="CADHERIN_2"/>
    <property type="match status" value="6"/>
</dbReference>
<accession>A0A7K6H1E1</accession>
<keyword evidence="9 12" id="KW-0472">Membrane</keyword>
<dbReference type="PANTHER" id="PTHR24028">
    <property type="entry name" value="CADHERIN-87A"/>
    <property type="match status" value="1"/>
</dbReference>
<dbReference type="InterPro" id="IPR050174">
    <property type="entry name" value="Protocadherin/Cadherin-CA"/>
</dbReference>
<dbReference type="FunFam" id="2.60.40.60:FF:000002">
    <property type="entry name" value="Protocadherin alpha 2"/>
    <property type="match status" value="1"/>
</dbReference>
<dbReference type="FunFam" id="2.60.40.60:FF:000007">
    <property type="entry name" value="Protocadherin alpha 2"/>
    <property type="match status" value="1"/>
</dbReference>
<evidence type="ECO:0000256" key="2">
    <source>
        <dbReference type="ARBA" id="ARBA00022475"/>
    </source>
</evidence>
<evidence type="ECO:0000256" key="1">
    <source>
        <dbReference type="ARBA" id="ARBA00004251"/>
    </source>
</evidence>
<dbReference type="FunFam" id="2.60.40.60:FF:000233">
    <property type="entry name" value="Protocadherin gamma-A3 isoform 1"/>
    <property type="match status" value="1"/>
</dbReference>
<dbReference type="Pfam" id="PF08266">
    <property type="entry name" value="Cadherin_2"/>
    <property type="match status" value="1"/>
</dbReference>
<evidence type="ECO:0000256" key="7">
    <source>
        <dbReference type="ARBA" id="ARBA00022889"/>
    </source>
</evidence>
<dbReference type="SUPFAM" id="SSF49313">
    <property type="entry name" value="Cadherin-like"/>
    <property type="match status" value="6"/>
</dbReference>
<dbReference type="Proteomes" id="UP000564407">
    <property type="component" value="Unassembled WGS sequence"/>
</dbReference>
<keyword evidence="10" id="KW-0325">Glycoprotein</keyword>
<feature type="domain" description="Cadherin" evidence="13">
    <location>
        <begin position="130"/>
        <end position="215"/>
    </location>
</feature>
<dbReference type="InterPro" id="IPR002126">
    <property type="entry name" value="Cadherin-like_dom"/>
</dbReference>
<evidence type="ECO:0000256" key="3">
    <source>
        <dbReference type="ARBA" id="ARBA00022692"/>
    </source>
</evidence>
<organism evidence="14 15">
    <name type="scientific">Malurus elegans</name>
    <name type="common">Red-winged fairywren</name>
    <dbReference type="NCBI Taxonomy" id="720584"/>
    <lineage>
        <taxon>Eukaryota</taxon>
        <taxon>Metazoa</taxon>
        <taxon>Chordata</taxon>
        <taxon>Craniata</taxon>
        <taxon>Vertebrata</taxon>
        <taxon>Euteleostomi</taxon>
        <taxon>Archelosauria</taxon>
        <taxon>Archosauria</taxon>
        <taxon>Dinosauria</taxon>
        <taxon>Saurischia</taxon>
        <taxon>Theropoda</taxon>
        <taxon>Coelurosauria</taxon>
        <taxon>Aves</taxon>
        <taxon>Neognathae</taxon>
        <taxon>Neoaves</taxon>
        <taxon>Telluraves</taxon>
        <taxon>Australaves</taxon>
        <taxon>Passeriformes</taxon>
        <taxon>Meliphagoidea</taxon>
        <taxon>Maluridae</taxon>
        <taxon>Malurus</taxon>
    </lineage>
</organism>
<evidence type="ECO:0000313" key="15">
    <source>
        <dbReference type="Proteomes" id="UP000564407"/>
    </source>
</evidence>
<evidence type="ECO:0000256" key="10">
    <source>
        <dbReference type="ARBA" id="ARBA00023180"/>
    </source>
</evidence>
<proteinExistence type="predicted"/>
<dbReference type="PANTHER" id="PTHR24028:SF133">
    <property type="entry name" value="PROTOCADHERIN ALPHA-4"/>
    <property type="match status" value="1"/>
</dbReference>
<keyword evidence="8 12" id="KW-1133">Transmembrane helix</keyword>
<dbReference type="InterPro" id="IPR015919">
    <property type="entry name" value="Cadherin-like_sf"/>
</dbReference>
<dbReference type="PROSITE" id="PS00232">
    <property type="entry name" value="CADHERIN_1"/>
    <property type="match status" value="4"/>
</dbReference>
<dbReference type="GO" id="GO:0005509">
    <property type="term" value="F:calcium ion binding"/>
    <property type="evidence" value="ECO:0007669"/>
    <property type="project" value="UniProtKB-UniRule"/>
</dbReference>
<dbReference type="FunFam" id="2.60.40.60:FF:000001">
    <property type="entry name" value="Protocadherin alpha 2"/>
    <property type="match status" value="1"/>
</dbReference>
<evidence type="ECO:0000256" key="12">
    <source>
        <dbReference type="SAM" id="Phobius"/>
    </source>
</evidence>
<gene>
    <name evidence="14" type="primary">Pcdha5</name>
    <name evidence="14" type="ORF">MALELE_R10674</name>
</gene>
<feature type="transmembrane region" description="Helical" evidence="12">
    <location>
        <begin position="694"/>
        <end position="716"/>
    </location>
</feature>
<dbReference type="AlphaFoldDB" id="A0A7K6H1E1"/>
<evidence type="ECO:0000256" key="8">
    <source>
        <dbReference type="ARBA" id="ARBA00022989"/>
    </source>
</evidence>
<dbReference type="InterPro" id="IPR013164">
    <property type="entry name" value="Cadherin_N"/>
</dbReference>
<dbReference type="Gene3D" id="2.60.40.60">
    <property type="entry name" value="Cadherins"/>
    <property type="match status" value="6"/>
</dbReference>
<dbReference type="EMBL" id="VZRP01017679">
    <property type="protein sequence ID" value="NWV69224.1"/>
    <property type="molecule type" value="Genomic_DNA"/>
</dbReference>
<comment type="caution">
    <text evidence="14">The sequence shown here is derived from an EMBL/GenBank/DDBJ whole genome shotgun (WGS) entry which is preliminary data.</text>
</comment>
<dbReference type="CDD" id="cd11304">
    <property type="entry name" value="Cadherin_repeat"/>
    <property type="match status" value="5"/>
</dbReference>
<comment type="subcellular location">
    <subcellularLocation>
        <location evidence="1">Cell membrane</location>
        <topology evidence="1">Single-pass type I membrane protein</topology>
    </subcellularLocation>
</comment>
<feature type="non-terminal residue" evidence="14">
    <location>
        <position position="1"/>
    </location>
</feature>
<protein>
    <submittedName>
        <fullName evidence="14">PCDA5 protein</fullName>
    </submittedName>
</protein>
<dbReference type="FunFam" id="2.60.40.60:FF:000003">
    <property type="entry name" value="Protocadherin alpha 2"/>
    <property type="match status" value="1"/>
</dbReference>
<keyword evidence="6 11" id="KW-0106">Calcium</keyword>
<keyword evidence="7" id="KW-0130">Cell adhesion</keyword>
<evidence type="ECO:0000313" key="14">
    <source>
        <dbReference type="EMBL" id="NWV69224.1"/>
    </source>
</evidence>
<feature type="domain" description="Cadherin" evidence="13">
    <location>
        <begin position="6"/>
        <end position="105"/>
    </location>
</feature>
<evidence type="ECO:0000259" key="13">
    <source>
        <dbReference type="PROSITE" id="PS50268"/>
    </source>
</evidence>
<feature type="domain" description="Cadherin" evidence="13">
    <location>
        <begin position="216"/>
        <end position="323"/>
    </location>
</feature>
<dbReference type="SMART" id="SM00112">
    <property type="entry name" value="CA"/>
    <property type="match status" value="6"/>
</dbReference>
<dbReference type="Pfam" id="PF00028">
    <property type="entry name" value="Cadherin"/>
    <property type="match status" value="5"/>
</dbReference>
<feature type="domain" description="Cadherin" evidence="13">
    <location>
        <begin position="429"/>
        <end position="540"/>
    </location>
</feature>
<dbReference type="FunFam" id="2.60.40.60:FF:000006">
    <property type="entry name" value="Protocadherin alpha 2"/>
    <property type="match status" value="1"/>
</dbReference>
<feature type="non-terminal residue" evidence="14">
    <location>
        <position position="719"/>
    </location>
</feature>
<feature type="domain" description="Cadherin" evidence="13">
    <location>
        <begin position="576"/>
        <end position="668"/>
    </location>
</feature>
<evidence type="ECO:0000256" key="5">
    <source>
        <dbReference type="ARBA" id="ARBA00022737"/>
    </source>
</evidence>
<keyword evidence="3 12" id="KW-0812">Transmembrane</keyword>
<reference evidence="14 15" key="1">
    <citation type="submission" date="2019-09" db="EMBL/GenBank/DDBJ databases">
        <title>Bird 10,000 Genomes (B10K) Project - Family phase.</title>
        <authorList>
            <person name="Zhang G."/>
        </authorList>
    </citation>
    <scope>NUCLEOTIDE SEQUENCE [LARGE SCALE GENOMIC DNA]</scope>
    <source>
        <strain evidence="14">B10K-DU-029-44</strain>
        <tissue evidence="14">Heart</tissue>
    </source>
</reference>
<keyword evidence="4" id="KW-0732">Signal</keyword>
<keyword evidence="5" id="KW-0677">Repeat</keyword>
<dbReference type="GO" id="GO:0005886">
    <property type="term" value="C:plasma membrane"/>
    <property type="evidence" value="ECO:0007669"/>
    <property type="project" value="UniProtKB-SubCell"/>
</dbReference>
<dbReference type="GO" id="GO:0007156">
    <property type="term" value="P:homophilic cell adhesion via plasma membrane adhesion molecules"/>
    <property type="evidence" value="ECO:0007669"/>
    <property type="project" value="InterPro"/>
</dbReference>